<proteinExistence type="predicted"/>
<gene>
    <name evidence="2" type="ORF">GALMADRAFT_73860</name>
</gene>
<keyword evidence="1" id="KW-1133">Transmembrane helix</keyword>
<keyword evidence="3" id="KW-1185">Reference proteome</keyword>
<reference evidence="3" key="1">
    <citation type="journal article" date="2014" name="Proc. Natl. Acad. Sci. U.S.A.">
        <title>Extensive sampling of basidiomycete genomes demonstrates inadequacy of the white-rot/brown-rot paradigm for wood decay fungi.</title>
        <authorList>
            <person name="Riley R."/>
            <person name="Salamov A.A."/>
            <person name="Brown D.W."/>
            <person name="Nagy L.G."/>
            <person name="Floudas D."/>
            <person name="Held B.W."/>
            <person name="Levasseur A."/>
            <person name="Lombard V."/>
            <person name="Morin E."/>
            <person name="Otillar R."/>
            <person name="Lindquist E.A."/>
            <person name="Sun H."/>
            <person name="LaButti K.M."/>
            <person name="Schmutz J."/>
            <person name="Jabbour D."/>
            <person name="Luo H."/>
            <person name="Baker S.E."/>
            <person name="Pisabarro A.G."/>
            <person name="Walton J.D."/>
            <person name="Blanchette R.A."/>
            <person name="Henrissat B."/>
            <person name="Martin F."/>
            <person name="Cullen D."/>
            <person name="Hibbett D.S."/>
            <person name="Grigoriev I.V."/>
        </authorList>
    </citation>
    <scope>NUCLEOTIDE SEQUENCE [LARGE SCALE GENOMIC DNA]</scope>
    <source>
        <strain evidence="3">CBS 339.88</strain>
    </source>
</reference>
<dbReference type="AlphaFoldDB" id="A0A067SXX8"/>
<evidence type="ECO:0000256" key="1">
    <source>
        <dbReference type="SAM" id="Phobius"/>
    </source>
</evidence>
<dbReference type="HOGENOM" id="CLU_2711766_0_0_1"/>
<name>A0A067SXX8_GALM3</name>
<feature type="non-terminal residue" evidence="2">
    <location>
        <position position="1"/>
    </location>
</feature>
<dbReference type="OrthoDB" id="3256745at2759"/>
<feature type="transmembrane region" description="Helical" evidence="1">
    <location>
        <begin position="29"/>
        <end position="54"/>
    </location>
</feature>
<dbReference type="Proteomes" id="UP000027222">
    <property type="component" value="Unassembled WGS sequence"/>
</dbReference>
<evidence type="ECO:0000313" key="3">
    <source>
        <dbReference type="Proteomes" id="UP000027222"/>
    </source>
</evidence>
<organism evidence="2 3">
    <name type="scientific">Galerina marginata (strain CBS 339.88)</name>
    <dbReference type="NCBI Taxonomy" id="685588"/>
    <lineage>
        <taxon>Eukaryota</taxon>
        <taxon>Fungi</taxon>
        <taxon>Dikarya</taxon>
        <taxon>Basidiomycota</taxon>
        <taxon>Agaricomycotina</taxon>
        <taxon>Agaricomycetes</taxon>
        <taxon>Agaricomycetidae</taxon>
        <taxon>Agaricales</taxon>
        <taxon>Agaricineae</taxon>
        <taxon>Strophariaceae</taxon>
        <taxon>Galerina</taxon>
    </lineage>
</organism>
<dbReference type="EMBL" id="KL142388">
    <property type="protein sequence ID" value="KDR72529.1"/>
    <property type="molecule type" value="Genomic_DNA"/>
</dbReference>
<sequence length="85" mass="9503">LISVQFLAFFSAFLDVVKRRPTPTPLGTHHFALIMVAWGPVLAFSASLLSSLYVQRQLMSSHAMFGPLGHFPAVRRNLIPWRPVS</sequence>
<protein>
    <submittedName>
        <fullName evidence="2">Uncharacterized protein</fullName>
    </submittedName>
</protein>
<keyword evidence="1" id="KW-0472">Membrane</keyword>
<accession>A0A067SXX8</accession>
<evidence type="ECO:0000313" key="2">
    <source>
        <dbReference type="EMBL" id="KDR72529.1"/>
    </source>
</evidence>
<keyword evidence="1" id="KW-0812">Transmembrane</keyword>